<evidence type="ECO:0000313" key="2">
    <source>
        <dbReference type="EMBL" id="TDD48154.1"/>
    </source>
</evidence>
<dbReference type="OrthoDB" id="27092at2"/>
<keyword evidence="2" id="KW-0378">Hydrolase</keyword>
<dbReference type="PRINTS" id="PR00111">
    <property type="entry name" value="ABHYDROLASE"/>
</dbReference>
<name>A0A4R4YUL9_9PSEU</name>
<dbReference type="Proteomes" id="UP000294947">
    <property type="component" value="Unassembled WGS sequence"/>
</dbReference>
<keyword evidence="3" id="KW-1185">Reference proteome</keyword>
<evidence type="ECO:0000313" key="3">
    <source>
        <dbReference type="Proteomes" id="UP000294947"/>
    </source>
</evidence>
<dbReference type="PANTHER" id="PTHR43689">
    <property type="entry name" value="HYDROLASE"/>
    <property type="match status" value="1"/>
</dbReference>
<dbReference type="InterPro" id="IPR029058">
    <property type="entry name" value="AB_hydrolase_fold"/>
</dbReference>
<reference evidence="2 3" key="1">
    <citation type="submission" date="2019-03" db="EMBL/GenBank/DDBJ databases">
        <title>Draft genome sequences of novel Actinobacteria.</title>
        <authorList>
            <person name="Sahin N."/>
            <person name="Ay H."/>
            <person name="Saygin H."/>
        </authorList>
    </citation>
    <scope>NUCLEOTIDE SEQUENCE [LARGE SCALE GENOMIC DNA]</scope>
    <source>
        <strain evidence="2 3">7K502</strain>
    </source>
</reference>
<comment type="caution">
    <text evidence="2">The sequence shown here is derived from an EMBL/GenBank/DDBJ whole genome shotgun (WGS) entry which is preliminary data.</text>
</comment>
<organism evidence="2 3">
    <name type="scientific">Saccharopolyspora elongata</name>
    <dbReference type="NCBI Taxonomy" id="2530387"/>
    <lineage>
        <taxon>Bacteria</taxon>
        <taxon>Bacillati</taxon>
        <taxon>Actinomycetota</taxon>
        <taxon>Actinomycetes</taxon>
        <taxon>Pseudonocardiales</taxon>
        <taxon>Pseudonocardiaceae</taxon>
        <taxon>Saccharopolyspora</taxon>
    </lineage>
</organism>
<accession>A0A4R4YUL9</accession>
<sequence>MEMEQEFTDIGGTVLASWRVAGESPPLVCLHGAGVSSREMLPLLSALHGKRAAWSVDLPGYGASEPVRAPIEIGAFADALVLFLGSTFASAVHLVGCSSGCQVAVDLAVRYPEHVRGLVLVGPTVDARARSFPRQLWRWVRNGVHEPRGLGALVRRDYRDAGPRRVAAAFRAALCDPIEDKLPKVQQPTLVVRGEYDRMVPNDWAEEVTRLLPHGRLRTWPGAAHMVPFADPSGLAGALDEFVSEVQR</sequence>
<proteinExistence type="predicted"/>
<dbReference type="EMBL" id="SMKW01000031">
    <property type="protein sequence ID" value="TDD48154.1"/>
    <property type="molecule type" value="Genomic_DNA"/>
</dbReference>
<dbReference type="Gene3D" id="3.40.50.1820">
    <property type="entry name" value="alpha/beta hydrolase"/>
    <property type="match status" value="1"/>
</dbReference>
<evidence type="ECO:0000259" key="1">
    <source>
        <dbReference type="Pfam" id="PF12697"/>
    </source>
</evidence>
<gene>
    <name evidence="2" type="ORF">E1288_22960</name>
</gene>
<dbReference type="PANTHER" id="PTHR43689:SF8">
    <property type="entry name" value="ALPHA_BETA-HYDROLASES SUPERFAMILY PROTEIN"/>
    <property type="match status" value="1"/>
</dbReference>
<dbReference type="InterPro" id="IPR000073">
    <property type="entry name" value="AB_hydrolase_1"/>
</dbReference>
<protein>
    <submittedName>
        <fullName evidence="2">Alpha/beta hydrolase</fullName>
    </submittedName>
</protein>
<feature type="domain" description="AB hydrolase-1" evidence="1">
    <location>
        <begin position="27"/>
        <end position="236"/>
    </location>
</feature>
<dbReference type="Pfam" id="PF12697">
    <property type="entry name" value="Abhydrolase_6"/>
    <property type="match status" value="1"/>
</dbReference>
<dbReference type="AlphaFoldDB" id="A0A4R4YUL9"/>
<dbReference type="RefSeq" id="WP_132488312.1">
    <property type="nucleotide sequence ID" value="NZ_SMKW01000031.1"/>
</dbReference>
<dbReference type="SUPFAM" id="SSF53474">
    <property type="entry name" value="alpha/beta-Hydrolases"/>
    <property type="match status" value="1"/>
</dbReference>
<dbReference type="GO" id="GO:0016787">
    <property type="term" value="F:hydrolase activity"/>
    <property type="evidence" value="ECO:0007669"/>
    <property type="project" value="UniProtKB-KW"/>
</dbReference>